<dbReference type="EMBL" id="NRRU01000073">
    <property type="protein sequence ID" value="MBK1714582.1"/>
    <property type="molecule type" value="Genomic_DNA"/>
</dbReference>
<reference evidence="1" key="1">
    <citation type="submission" date="2017-08" db="EMBL/GenBank/DDBJ databases">
        <authorList>
            <person name="Imhoff J.F."/>
            <person name="Rahn T."/>
            <person name="Kuenzel S."/>
            <person name="Neulinger S.C."/>
        </authorList>
    </citation>
    <scope>NUCLEOTIDE SEQUENCE</scope>
    <source>
        <strain evidence="1">IM 151</strain>
    </source>
</reference>
<keyword evidence="2" id="KW-1185">Reference proteome</keyword>
<proteinExistence type="predicted"/>
<accession>A0ABS1DX25</accession>
<reference evidence="1" key="2">
    <citation type="journal article" date="2020" name="Microorganisms">
        <title>Osmotic Adaptation and Compatible Solute Biosynthesis of Phototrophic Bacteria as Revealed from Genome Analyses.</title>
        <authorList>
            <person name="Imhoff J.F."/>
            <person name="Rahn T."/>
            <person name="Kunzel S."/>
            <person name="Keller A."/>
            <person name="Neulinger S.C."/>
        </authorList>
    </citation>
    <scope>NUCLEOTIDE SEQUENCE</scope>
    <source>
        <strain evidence="1">IM 151</strain>
    </source>
</reference>
<gene>
    <name evidence="1" type="ORF">CKO43_17575</name>
</gene>
<evidence type="ECO:0000313" key="1">
    <source>
        <dbReference type="EMBL" id="MBK1714582.1"/>
    </source>
</evidence>
<comment type="caution">
    <text evidence="1">The sequence shown here is derived from an EMBL/GenBank/DDBJ whole genome shotgun (WGS) entry which is preliminary data.</text>
</comment>
<sequence>MAPGRLALMGAARWGDGGVAVGLGPVRYPGGMPEEELNQWRWWIQSETPPGRMVRSRWLMTEAEAAKYPGAVKIEGTLEIRRPSGRSVSSADFMAPPTDEK</sequence>
<evidence type="ECO:0000313" key="2">
    <source>
        <dbReference type="Proteomes" id="UP001041814"/>
    </source>
</evidence>
<organism evidence="1 2">
    <name type="scientific">Rubrivivax gelatinosus</name>
    <name type="common">Rhodocyclus gelatinosus</name>
    <name type="synonym">Rhodopseudomonas gelatinosa</name>
    <dbReference type="NCBI Taxonomy" id="28068"/>
    <lineage>
        <taxon>Bacteria</taxon>
        <taxon>Pseudomonadati</taxon>
        <taxon>Pseudomonadota</taxon>
        <taxon>Betaproteobacteria</taxon>
        <taxon>Burkholderiales</taxon>
        <taxon>Sphaerotilaceae</taxon>
        <taxon>Rubrivivax</taxon>
    </lineage>
</organism>
<dbReference type="Proteomes" id="UP001041814">
    <property type="component" value="Unassembled WGS sequence"/>
</dbReference>
<name>A0ABS1DX25_RUBGE</name>
<protein>
    <submittedName>
        <fullName evidence="1">Uncharacterized protein</fullName>
    </submittedName>
</protein>